<accession>A0A542DWX2</accession>
<comment type="caution">
    <text evidence="2">The sequence shown here is derived from an EMBL/GenBank/DDBJ whole genome shotgun (WGS) entry which is preliminary data.</text>
</comment>
<feature type="transmembrane region" description="Helical" evidence="1">
    <location>
        <begin position="106"/>
        <end position="126"/>
    </location>
</feature>
<dbReference type="OrthoDB" id="3625784at2"/>
<proteinExistence type="predicted"/>
<protein>
    <recommendedName>
        <fullName evidence="4">Sodium:proton antiporter</fullName>
    </recommendedName>
</protein>
<organism evidence="2 3">
    <name type="scientific">Lapillicoccus jejuensis</name>
    <dbReference type="NCBI Taxonomy" id="402171"/>
    <lineage>
        <taxon>Bacteria</taxon>
        <taxon>Bacillati</taxon>
        <taxon>Actinomycetota</taxon>
        <taxon>Actinomycetes</taxon>
        <taxon>Micrococcales</taxon>
        <taxon>Intrasporangiaceae</taxon>
        <taxon>Lapillicoccus</taxon>
    </lineage>
</organism>
<dbReference type="AlphaFoldDB" id="A0A542DWX2"/>
<reference evidence="2 3" key="1">
    <citation type="submission" date="2019-06" db="EMBL/GenBank/DDBJ databases">
        <title>Sequencing the genomes of 1000 actinobacteria strains.</title>
        <authorList>
            <person name="Klenk H.-P."/>
        </authorList>
    </citation>
    <scope>NUCLEOTIDE SEQUENCE [LARGE SCALE GENOMIC DNA]</scope>
    <source>
        <strain evidence="2 3">DSM 18607</strain>
    </source>
</reference>
<keyword evidence="1" id="KW-0812">Transmembrane</keyword>
<dbReference type="InterPro" id="IPR046291">
    <property type="entry name" value="DUF6328"/>
</dbReference>
<evidence type="ECO:0000256" key="1">
    <source>
        <dbReference type="SAM" id="Phobius"/>
    </source>
</evidence>
<keyword evidence="1" id="KW-0472">Membrane</keyword>
<dbReference type="Proteomes" id="UP000317893">
    <property type="component" value="Unassembled WGS sequence"/>
</dbReference>
<dbReference type="EMBL" id="VFMN01000001">
    <property type="protein sequence ID" value="TQJ07576.1"/>
    <property type="molecule type" value="Genomic_DNA"/>
</dbReference>
<sequence>MPEGAPDPDGDGRDETPTERLDRNWSELLQELRVTQTGIQVLAGFLLTLPFQQRFASLSPFLHGVFLVAVALSTTTTVLVVAPVSAHRILFRRHEKDVLVRDADRLAKAGLVALALTVVAVVLLIYGLVGGTLVGVVASGCALILFLVVWLLVPVRAIRRTPPPR</sequence>
<evidence type="ECO:0000313" key="3">
    <source>
        <dbReference type="Proteomes" id="UP000317893"/>
    </source>
</evidence>
<feature type="transmembrane region" description="Helical" evidence="1">
    <location>
        <begin position="132"/>
        <end position="153"/>
    </location>
</feature>
<evidence type="ECO:0000313" key="2">
    <source>
        <dbReference type="EMBL" id="TQJ07576.1"/>
    </source>
</evidence>
<name>A0A542DWX2_9MICO</name>
<dbReference type="Pfam" id="PF19853">
    <property type="entry name" value="DUF6328"/>
    <property type="match status" value="1"/>
</dbReference>
<evidence type="ECO:0008006" key="4">
    <source>
        <dbReference type="Google" id="ProtNLM"/>
    </source>
</evidence>
<feature type="transmembrane region" description="Helical" evidence="1">
    <location>
        <begin position="61"/>
        <end position="85"/>
    </location>
</feature>
<gene>
    <name evidence="2" type="ORF">FB458_0641</name>
</gene>
<keyword evidence="3" id="KW-1185">Reference proteome</keyword>
<keyword evidence="1" id="KW-1133">Transmembrane helix</keyword>